<dbReference type="InterPro" id="IPR046497">
    <property type="entry name" value="DUF6590"/>
</dbReference>
<feature type="non-terminal residue" evidence="3">
    <location>
        <position position="1"/>
    </location>
</feature>
<sequence length="219" mass="24481">NYMPNSQYLNNTNRPRPTNRGRGGNIVGTWGSAGALHYEEVDPSYCVKDKSFFFVGRVFSVIMNETAGSNAINSGTVTDYNSSSSINAVKYKDNYVYTNVRRFIVIRTKREFCYACPIFTYSGKATTKRGVRPKEHGIAYSWGSQPQLIPGEAGMTKPSIAVVMAQGVPLLHAASRIYYGIIHPTQLNVKVKEIGYVPTEQVPYLIGNWKEEDEDESEQ</sequence>
<evidence type="ECO:0000256" key="1">
    <source>
        <dbReference type="SAM" id="MobiDB-lite"/>
    </source>
</evidence>
<feature type="non-terminal residue" evidence="3">
    <location>
        <position position="219"/>
    </location>
</feature>
<feature type="compositionally biased region" description="Low complexity" evidence="1">
    <location>
        <begin position="10"/>
        <end position="20"/>
    </location>
</feature>
<dbReference type="Pfam" id="PF20233">
    <property type="entry name" value="DUF6590"/>
    <property type="match status" value="1"/>
</dbReference>
<gene>
    <name evidence="3" type="ORF">EK21DRAFT_28836</name>
</gene>
<dbReference type="PANTHER" id="PTHR35391">
    <property type="entry name" value="C2H2-TYPE DOMAIN-CONTAINING PROTEIN-RELATED"/>
    <property type="match status" value="1"/>
</dbReference>
<dbReference type="Proteomes" id="UP000799777">
    <property type="component" value="Unassembled WGS sequence"/>
</dbReference>
<evidence type="ECO:0000313" key="3">
    <source>
        <dbReference type="EMBL" id="KAF2030976.1"/>
    </source>
</evidence>
<accession>A0A9P4LL12</accession>
<dbReference type="PANTHER" id="PTHR35391:SF5">
    <property type="entry name" value="DUF6590 DOMAIN-CONTAINING PROTEIN"/>
    <property type="match status" value="1"/>
</dbReference>
<dbReference type="EMBL" id="ML978185">
    <property type="protein sequence ID" value="KAF2030976.1"/>
    <property type="molecule type" value="Genomic_DNA"/>
</dbReference>
<evidence type="ECO:0000313" key="4">
    <source>
        <dbReference type="Proteomes" id="UP000799777"/>
    </source>
</evidence>
<dbReference type="OrthoDB" id="3559580at2759"/>
<reference evidence="3" key="1">
    <citation type="journal article" date="2020" name="Stud. Mycol.">
        <title>101 Dothideomycetes genomes: a test case for predicting lifestyles and emergence of pathogens.</title>
        <authorList>
            <person name="Haridas S."/>
            <person name="Albert R."/>
            <person name="Binder M."/>
            <person name="Bloem J."/>
            <person name="Labutti K."/>
            <person name="Salamov A."/>
            <person name="Andreopoulos B."/>
            <person name="Baker S."/>
            <person name="Barry K."/>
            <person name="Bills G."/>
            <person name="Bluhm B."/>
            <person name="Cannon C."/>
            <person name="Castanera R."/>
            <person name="Culley D."/>
            <person name="Daum C."/>
            <person name="Ezra D."/>
            <person name="Gonzalez J."/>
            <person name="Henrissat B."/>
            <person name="Kuo A."/>
            <person name="Liang C."/>
            <person name="Lipzen A."/>
            <person name="Lutzoni F."/>
            <person name="Magnuson J."/>
            <person name="Mondo S."/>
            <person name="Nolan M."/>
            <person name="Ohm R."/>
            <person name="Pangilinan J."/>
            <person name="Park H.-J."/>
            <person name="Ramirez L."/>
            <person name="Alfaro M."/>
            <person name="Sun H."/>
            <person name="Tritt A."/>
            <person name="Yoshinaga Y."/>
            <person name="Zwiers L.-H."/>
            <person name="Turgeon B."/>
            <person name="Goodwin S."/>
            <person name="Spatafora J."/>
            <person name="Crous P."/>
            <person name="Grigoriev I."/>
        </authorList>
    </citation>
    <scope>NUCLEOTIDE SEQUENCE</scope>
    <source>
        <strain evidence="3">CBS 110217</strain>
    </source>
</reference>
<organism evidence="3 4">
    <name type="scientific">Setomelanomma holmii</name>
    <dbReference type="NCBI Taxonomy" id="210430"/>
    <lineage>
        <taxon>Eukaryota</taxon>
        <taxon>Fungi</taxon>
        <taxon>Dikarya</taxon>
        <taxon>Ascomycota</taxon>
        <taxon>Pezizomycotina</taxon>
        <taxon>Dothideomycetes</taxon>
        <taxon>Pleosporomycetidae</taxon>
        <taxon>Pleosporales</taxon>
        <taxon>Pleosporineae</taxon>
        <taxon>Phaeosphaeriaceae</taxon>
        <taxon>Setomelanomma</taxon>
    </lineage>
</organism>
<comment type="caution">
    <text evidence="3">The sequence shown here is derived from an EMBL/GenBank/DDBJ whole genome shotgun (WGS) entry which is preliminary data.</text>
</comment>
<feature type="domain" description="DUF6590" evidence="2">
    <location>
        <begin position="50"/>
        <end position="206"/>
    </location>
</feature>
<dbReference type="AlphaFoldDB" id="A0A9P4LL12"/>
<name>A0A9P4LL12_9PLEO</name>
<evidence type="ECO:0000259" key="2">
    <source>
        <dbReference type="Pfam" id="PF20233"/>
    </source>
</evidence>
<keyword evidence="4" id="KW-1185">Reference proteome</keyword>
<protein>
    <recommendedName>
        <fullName evidence="2">DUF6590 domain-containing protein</fullName>
    </recommendedName>
</protein>
<proteinExistence type="predicted"/>
<feature type="region of interest" description="Disordered" evidence="1">
    <location>
        <begin position="1"/>
        <end position="24"/>
    </location>
</feature>